<dbReference type="AlphaFoldDB" id="A0AAD7FER1"/>
<accession>A0AAD7FER1</accession>
<dbReference type="EMBL" id="JARKIF010000026">
    <property type="protein sequence ID" value="KAJ7614398.1"/>
    <property type="molecule type" value="Genomic_DNA"/>
</dbReference>
<keyword evidence="3" id="KW-1185">Reference proteome</keyword>
<comment type="caution">
    <text evidence="2">The sequence shown here is derived from an EMBL/GenBank/DDBJ whole genome shotgun (WGS) entry which is preliminary data.</text>
</comment>
<organism evidence="2 3">
    <name type="scientific">Roridomyces roridus</name>
    <dbReference type="NCBI Taxonomy" id="1738132"/>
    <lineage>
        <taxon>Eukaryota</taxon>
        <taxon>Fungi</taxon>
        <taxon>Dikarya</taxon>
        <taxon>Basidiomycota</taxon>
        <taxon>Agaricomycotina</taxon>
        <taxon>Agaricomycetes</taxon>
        <taxon>Agaricomycetidae</taxon>
        <taxon>Agaricales</taxon>
        <taxon>Marasmiineae</taxon>
        <taxon>Mycenaceae</taxon>
        <taxon>Roridomyces</taxon>
    </lineage>
</organism>
<feature type="region of interest" description="Disordered" evidence="1">
    <location>
        <begin position="163"/>
        <end position="192"/>
    </location>
</feature>
<evidence type="ECO:0000313" key="3">
    <source>
        <dbReference type="Proteomes" id="UP001221142"/>
    </source>
</evidence>
<dbReference type="Proteomes" id="UP001221142">
    <property type="component" value="Unassembled WGS sequence"/>
</dbReference>
<reference evidence="2" key="1">
    <citation type="submission" date="2023-03" db="EMBL/GenBank/DDBJ databases">
        <title>Massive genome expansion in bonnet fungi (Mycena s.s.) driven by repeated elements and novel gene families across ecological guilds.</title>
        <authorList>
            <consortium name="Lawrence Berkeley National Laboratory"/>
            <person name="Harder C.B."/>
            <person name="Miyauchi S."/>
            <person name="Viragh M."/>
            <person name="Kuo A."/>
            <person name="Thoen E."/>
            <person name="Andreopoulos B."/>
            <person name="Lu D."/>
            <person name="Skrede I."/>
            <person name="Drula E."/>
            <person name="Henrissat B."/>
            <person name="Morin E."/>
            <person name="Kohler A."/>
            <person name="Barry K."/>
            <person name="LaButti K."/>
            <person name="Morin E."/>
            <person name="Salamov A."/>
            <person name="Lipzen A."/>
            <person name="Mereny Z."/>
            <person name="Hegedus B."/>
            <person name="Baldrian P."/>
            <person name="Stursova M."/>
            <person name="Weitz H."/>
            <person name="Taylor A."/>
            <person name="Grigoriev I.V."/>
            <person name="Nagy L.G."/>
            <person name="Martin F."/>
            <person name="Kauserud H."/>
        </authorList>
    </citation>
    <scope>NUCLEOTIDE SEQUENCE</scope>
    <source>
        <strain evidence="2">9284</strain>
    </source>
</reference>
<protein>
    <submittedName>
        <fullName evidence="2">Uncharacterized protein</fullName>
    </submittedName>
</protein>
<evidence type="ECO:0000256" key="1">
    <source>
        <dbReference type="SAM" id="MobiDB-lite"/>
    </source>
</evidence>
<name>A0AAD7FER1_9AGAR</name>
<gene>
    <name evidence="2" type="ORF">FB45DRAFT_1110080</name>
</gene>
<proteinExistence type="predicted"/>
<evidence type="ECO:0000313" key="2">
    <source>
        <dbReference type="EMBL" id="KAJ7614398.1"/>
    </source>
</evidence>
<sequence length="192" mass="21278">MESNSRTSSKSRGTCFCSHMATARQLPPKCHLGTRKKVPRLMPPVICKTKKLKIHGRISLFETERRVPNGVLFAVEGVKILLAGHKGSQTLDVYPFAKPEMFGVHVCGYTLFDRPSPPEDSTNTHRRIVYKLHTANTRHLGMTATSPVRIPGGHDVGTGRFPIGALRSPPEQNNQKKVRGGLREVAEEMEGE</sequence>